<name>A0AAD6QH33_9ROSI</name>
<accession>A0AAD6QH33</accession>
<reference evidence="1" key="1">
    <citation type="journal article" date="2023" name="Mol. Ecol. Resour.">
        <title>Chromosome-level genome assembly of a triploid poplar Populus alba 'Berolinensis'.</title>
        <authorList>
            <person name="Chen S."/>
            <person name="Yu Y."/>
            <person name="Wang X."/>
            <person name="Wang S."/>
            <person name="Zhang T."/>
            <person name="Zhou Y."/>
            <person name="He R."/>
            <person name="Meng N."/>
            <person name="Wang Y."/>
            <person name="Liu W."/>
            <person name="Liu Z."/>
            <person name="Liu J."/>
            <person name="Guo Q."/>
            <person name="Huang H."/>
            <person name="Sederoff R.R."/>
            <person name="Wang G."/>
            <person name="Qu G."/>
            <person name="Chen S."/>
        </authorList>
    </citation>
    <scope>NUCLEOTIDE SEQUENCE</scope>
    <source>
        <strain evidence="1">SC-2020</strain>
    </source>
</reference>
<organism evidence="1 2">
    <name type="scientific">Populus alba x Populus x berolinensis</name>
    <dbReference type="NCBI Taxonomy" id="444605"/>
    <lineage>
        <taxon>Eukaryota</taxon>
        <taxon>Viridiplantae</taxon>
        <taxon>Streptophyta</taxon>
        <taxon>Embryophyta</taxon>
        <taxon>Tracheophyta</taxon>
        <taxon>Spermatophyta</taxon>
        <taxon>Magnoliopsida</taxon>
        <taxon>eudicotyledons</taxon>
        <taxon>Gunneridae</taxon>
        <taxon>Pentapetalae</taxon>
        <taxon>rosids</taxon>
        <taxon>fabids</taxon>
        <taxon>Malpighiales</taxon>
        <taxon>Salicaceae</taxon>
        <taxon>Saliceae</taxon>
        <taxon>Populus</taxon>
    </lineage>
</organism>
<dbReference type="Proteomes" id="UP001164929">
    <property type="component" value="Chromosome 7"/>
</dbReference>
<dbReference type="EMBL" id="JAQIZT010000007">
    <property type="protein sequence ID" value="KAJ6990267.1"/>
    <property type="molecule type" value="Genomic_DNA"/>
</dbReference>
<comment type="caution">
    <text evidence="1">The sequence shown here is derived from an EMBL/GenBank/DDBJ whole genome shotgun (WGS) entry which is preliminary data.</text>
</comment>
<keyword evidence="2" id="KW-1185">Reference proteome</keyword>
<dbReference type="AlphaFoldDB" id="A0AAD6QH33"/>
<proteinExistence type="predicted"/>
<sequence>MLRIHVSHLATKRLSLILFLKTYIHELNTQVKILLFDKTYDSHMSKASAGSIRRRITYYMLYYRSCTLWGRYSTLGLGTASLMSVLLSFSGRFSGGGLCVLPSKNGHGSDE</sequence>
<evidence type="ECO:0000313" key="1">
    <source>
        <dbReference type="EMBL" id="KAJ6990267.1"/>
    </source>
</evidence>
<gene>
    <name evidence="1" type="ORF">NC653_018728</name>
</gene>
<evidence type="ECO:0000313" key="2">
    <source>
        <dbReference type="Proteomes" id="UP001164929"/>
    </source>
</evidence>
<protein>
    <submittedName>
        <fullName evidence="1">Uncharacterized protein</fullName>
    </submittedName>
</protein>